<accession>A0ABQ4VD66</accession>
<name>A0ABQ4VD66_9MYCO</name>
<protein>
    <submittedName>
        <fullName evidence="2">Uncharacterized protein</fullName>
    </submittedName>
</protein>
<comment type="caution">
    <text evidence="2">The sequence shown here is derived from an EMBL/GenBank/DDBJ whole genome shotgun (WGS) entry which is preliminary data.</text>
</comment>
<feature type="region of interest" description="Disordered" evidence="1">
    <location>
        <begin position="1"/>
        <end position="24"/>
    </location>
</feature>
<dbReference type="EMBL" id="BPRH01002576">
    <property type="protein sequence ID" value="GJF17723.1"/>
    <property type="molecule type" value="Genomic_DNA"/>
</dbReference>
<keyword evidence="3" id="KW-1185">Reference proteome</keyword>
<gene>
    <name evidence="2" type="ORF">NGTWS1702_24590</name>
</gene>
<evidence type="ECO:0000256" key="1">
    <source>
        <dbReference type="SAM" id="MobiDB-lite"/>
    </source>
</evidence>
<reference evidence="2 3" key="1">
    <citation type="submission" date="2021-08" db="EMBL/GenBank/DDBJ databases">
        <title>Draft genome sequence of Mycolicibacterium sp. NGTWS1702 strain.</title>
        <authorList>
            <person name="Matsumoto M."/>
            <person name="Tang B.C.C."/>
            <person name="Machida Y."/>
            <person name="Matoyama H."/>
            <person name="Kishihara T."/>
            <person name="Sato S."/>
            <person name="Kondo I."/>
            <person name="Sano M."/>
            <person name="Kato G."/>
        </authorList>
    </citation>
    <scope>NUCLEOTIDE SEQUENCE [LARGE SCALE GENOMIC DNA]</scope>
    <source>
        <strain evidence="2 3">NGTWSNA01</strain>
    </source>
</reference>
<organism evidence="2 3">
    <name type="scientific">Mycolicibacterium cyprinidarum</name>
    <dbReference type="NCBI Taxonomy" id="2860311"/>
    <lineage>
        <taxon>Bacteria</taxon>
        <taxon>Bacillati</taxon>
        <taxon>Actinomycetota</taxon>
        <taxon>Actinomycetes</taxon>
        <taxon>Mycobacteriales</taxon>
        <taxon>Mycobacteriaceae</taxon>
        <taxon>Mycolicibacterium</taxon>
    </lineage>
</organism>
<dbReference type="Proteomes" id="UP001060504">
    <property type="component" value="Unassembled WGS sequence"/>
</dbReference>
<evidence type="ECO:0000313" key="3">
    <source>
        <dbReference type="Proteomes" id="UP001060504"/>
    </source>
</evidence>
<sequence length="241" mass="28143">MQSRTGPEGEVSPPTPMFSTFEDYLRDRHPERPPRSEWGTFPRYWVPDGDPVIELEDGHYKLRVRNRYLVRGNHCLPEWVEVEATAFESPDMHARIALVESVPRVTSLSWSMQPHQREVRQSDLRELTVSMLVESVYASVVIEMHSAEPFFRNEEIERLSVEYRRIKVRHLIEELRSPSKRRVTGEFLREVADVYRSNIDHAPTQAVARTYGVKLRQAGDYVRKARDRGFLPEAEQGRARA</sequence>
<proteinExistence type="predicted"/>
<evidence type="ECO:0000313" key="2">
    <source>
        <dbReference type="EMBL" id="GJF17723.1"/>
    </source>
</evidence>